<keyword evidence="2" id="KW-0472">Membrane</keyword>
<keyword evidence="4" id="KW-1185">Reference proteome</keyword>
<organism evidence="3 4">
    <name type="scientific">Nesidiocoris tenuis</name>
    <dbReference type="NCBI Taxonomy" id="355587"/>
    <lineage>
        <taxon>Eukaryota</taxon>
        <taxon>Metazoa</taxon>
        <taxon>Ecdysozoa</taxon>
        <taxon>Arthropoda</taxon>
        <taxon>Hexapoda</taxon>
        <taxon>Insecta</taxon>
        <taxon>Pterygota</taxon>
        <taxon>Neoptera</taxon>
        <taxon>Paraneoptera</taxon>
        <taxon>Hemiptera</taxon>
        <taxon>Heteroptera</taxon>
        <taxon>Panheteroptera</taxon>
        <taxon>Cimicomorpha</taxon>
        <taxon>Miridae</taxon>
        <taxon>Dicyphina</taxon>
        <taxon>Nesidiocoris</taxon>
    </lineage>
</organism>
<keyword evidence="2" id="KW-0812">Transmembrane</keyword>
<feature type="region of interest" description="Disordered" evidence="1">
    <location>
        <begin position="25"/>
        <end position="61"/>
    </location>
</feature>
<reference evidence="3 4" key="1">
    <citation type="submission" date="2023-09" db="EMBL/GenBank/DDBJ databases">
        <title>Nesidiocoris tenuis whole genome shotgun sequence.</title>
        <authorList>
            <person name="Shibata T."/>
            <person name="Shimoda M."/>
            <person name="Kobayashi T."/>
            <person name="Uehara T."/>
        </authorList>
    </citation>
    <scope>NUCLEOTIDE SEQUENCE [LARGE SCALE GENOMIC DNA]</scope>
    <source>
        <strain evidence="3 4">Japan</strain>
    </source>
</reference>
<feature type="transmembrane region" description="Helical" evidence="2">
    <location>
        <begin position="79"/>
        <end position="98"/>
    </location>
</feature>
<feature type="compositionally biased region" description="Polar residues" evidence="1">
    <location>
        <begin position="42"/>
        <end position="51"/>
    </location>
</feature>
<name>A0ABN7A9W7_9HEMI</name>
<keyword evidence="2" id="KW-1133">Transmembrane helix</keyword>
<gene>
    <name evidence="3" type="ORF">NTJ_00481</name>
</gene>
<accession>A0ABN7A9W7</accession>
<evidence type="ECO:0000256" key="2">
    <source>
        <dbReference type="SAM" id="Phobius"/>
    </source>
</evidence>
<evidence type="ECO:0000313" key="4">
    <source>
        <dbReference type="Proteomes" id="UP001307889"/>
    </source>
</evidence>
<protein>
    <submittedName>
        <fullName evidence="3">Uncharacterized protein</fullName>
    </submittedName>
</protein>
<proteinExistence type="predicted"/>
<sequence>MGNRQPARAPSSYPDGREYKSEYKLISSTSPADETSRKSSKSENAQSSLAPSTLDDTEREPAVPTSVYAARMTTVVRNLSISLLIFIFLTIVMHVYMPRNLCPALYYVFLGYWLWLSVLIIGGQLVHLYFL</sequence>
<dbReference type="Proteomes" id="UP001307889">
    <property type="component" value="Chromosome 1"/>
</dbReference>
<evidence type="ECO:0000313" key="3">
    <source>
        <dbReference type="EMBL" id="BES87676.1"/>
    </source>
</evidence>
<evidence type="ECO:0000256" key="1">
    <source>
        <dbReference type="SAM" id="MobiDB-lite"/>
    </source>
</evidence>
<dbReference type="EMBL" id="AP028909">
    <property type="protein sequence ID" value="BES87676.1"/>
    <property type="molecule type" value="Genomic_DNA"/>
</dbReference>
<feature type="transmembrane region" description="Helical" evidence="2">
    <location>
        <begin position="104"/>
        <end position="130"/>
    </location>
</feature>